<dbReference type="EMBL" id="JBHMDG010000010">
    <property type="protein sequence ID" value="MFB9312987.1"/>
    <property type="molecule type" value="Genomic_DNA"/>
</dbReference>
<dbReference type="SUPFAM" id="SSF46689">
    <property type="entry name" value="Homeodomain-like"/>
    <property type="match status" value="1"/>
</dbReference>
<proteinExistence type="predicted"/>
<feature type="domain" description="HTH tetR-type" evidence="5">
    <location>
        <begin position="7"/>
        <end position="67"/>
    </location>
</feature>
<evidence type="ECO:0000256" key="3">
    <source>
        <dbReference type="ARBA" id="ARBA00023163"/>
    </source>
</evidence>
<dbReference type="InterPro" id="IPR050109">
    <property type="entry name" value="HTH-type_TetR-like_transc_reg"/>
</dbReference>
<dbReference type="InterPro" id="IPR009057">
    <property type="entry name" value="Homeodomain-like_sf"/>
</dbReference>
<gene>
    <name evidence="6" type="ORF">ACFFRI_08020</name>
</gene>
<dbReference type="InterPro" id="IPR036271">
    <property type="entry name" value="Tet_transcr_reg_TetR-rel_C_sf"/>
</dbReference>
<dbReference type="Gene3D" id="1.10.357.10">
    <property type="entry name" value="Tetracycline Repressor, domain 2"/>
    <property type="match status" value="2"/>
</dbReference>
<keyword evidence="1" id="KW-0805">Transcription regulation</keyword>
<reference evidence="6 7" key="1">
    <citation type="submission" date="2024-09" db="EMBL/GenBank/DDBJ databases">
        <authorList>
            <person name="Sun Q."/>
            <person name="Mori K."/>
        </authorList>
    </citation>
    <scope>NUCLEOTIDE SEQUENCE [LARGE SCALE GENOMIC DNA]</scope>
    <source>
        <strain evidence="6 7">JCM 9626</strain>
    </source>
</reference>
<dbReference type="PANTHER" id="PTHR30055:SF148">
    <property type="entry name" value="TETR-FAMILY TRANSCRIPTIONAL REGULATOR"/>
    <property type="match status" value="1"/>
</dbReference>
<dbReference type="Pfam" id="PF00440">
    <property type="entry name" value="TetR_N"/>
    <property type="match status" value="1"/>
</dbReference>
<evidence type="ECO:0000256" key="1">
    <source>
        <dbReference type="ARBA" id="ARBA00023015"/>
    </source>
</evidence>
<organism evidence="6 7">
    <name type="scientific">Nocardioides plantarum</name>
    <dbReference type="NCBI Taxonomy" id="29299"/>
    <lineage>
        <taxon>Bacteria</taxon>
        <taxon>Bacillati</taxon>
        <taxon>Actinomycetota</taxon>
        <taxon>Actinomycetes</taxon>
        <taxon>Propionibacteriales</taxon>
        <taxon>Nocardioidaceae</taxon>
        <taxon>Nocardioides</taxon>
    </lineage>
</organism>
<sequence>MARPRDETIDLKVVRACVALLEEHGRSGLSRARIAARAGVSLPAVNRRFADVDEILLAVTRVPGSPHHGADLPAPDSLRAYLVGTLTALARAFARDPVRRAAAELLAAKAGHPGIDESFRATLTEIRAEGLTWVEHAKGAGQVAEHVDGDLLLDLVTGSAYYRLLWRSEAITEGEVAQVVDLVLRGAAPTH</sequence>
<feature type="DNA-binding region" description="H-T-H motif" evidence="4">
    <location>
        <begin position="30"/>
        <end position="49"/>
    </location>
</feature>
<dbReference type="InterPro" id="IPR011075">
    <property type="entry name" value="TetR_C"/>
</dbReference>
<accession>A0ABV5K8D2</accession>
<keyword evidence="7" id="KW-1185">Reference proteome</keyword>
<evidence type="ECO:0000313" key="6">
    <source>
        <dbReference type="EMBL" id="MFB9312987.1"/>
    </source>
</evidence>
<evidence type="ECO:0000259" key="5">
    <source>
        <dbReference type="PROSITE" id="PS50977"/>
    </source>
</evidence>
<evidence type="ECO:0000313" key="7">
    <source>
        <dbReference type="Proteomes" id="UP001589750"/>
    </source>
</evidence>
<protein>
    <submittedName>
        <fullName evidence="6">TetR/AcrR family transcriptional regulator</fullName>
    </submittedName>
</protein>
<dbReference type="SUPFAM" id="SSF48498">
    <property type="entry name" value="Tetracyclin repressor-like, C-terminal domain"/>
    <property type="match status" value="1"/>
</dbReference>
<dbReference type="PANTHER" id="PTHR30055">
    <property type="entry name" value="HTH-TYPE TRANSCRIPTIONAL REGULATOR RUTR"/>
    <property type="match status" value="1"/>
</dbReference>
<dbReference type="PROSITE" id="PS50977">
    <property type="entry name" value="HTH_TETR_2"/>
    <property type="match status" value="1"/>
</dbReference>
<dbReference type="RefSeq" id="WP_140011698.1">
    <property type="nucleotide sequence ID" value="NZ_JBHMDG010000010.1"/>
</dbReference>
<evidence type="ECO:0000256" key="2">
    <source>
        <dbReference type="ARBA" id="ARBA00023125"/>
    </source>
</evidence>
<dbReference type="InterPro" id="IPR001647">
    <property type="entry name" value="HTH_TetR"/>
</dbReference>
<evidence type="ECO:0000256" key="4">
    <source>
        <dbReference type="PROSITE-ProRule" id="PRU00335"/>
    </source>
</evidence>
<dbReference type="Pfam" id="PF16859">
    <property type="entry name" value="TetR_C_11"/>
    <property type="match status" value="1"/>
</dbReference>
<dbReference type="Proteomes" id="UP001589750">
    <property type="component" value="Unassembled WGS sequence"/>
</dbReference>
<comment type="caution">
    <text evidence="6">The sequence shown here is derived from an EMBL/GenBank/DDBJ whole genome shotgun (WGS) entry which is preliminary data.</text>
</comment>
<keyword evidence="3" id="KW-0804">Transcription</keyword>
<name>A0ABV5K8D2_9ACTN</name>
<keyword evidence="2 4" id="KW-0238">DNA-binding</keyword>